<reference evidence="3 4" key="1">
    <citation type="submission" date="2021-11" db="EMBL/GenBank/DDBJ databases">
        <authorList>
            <person name="Liang Q."/>
            <person name="Mou H."/>
            <person name="Liu Z."/>
        </authorList>
    </citation>
    <scope>NUCLEOTIDE SEQUENCE [LARGE SCALE GENOMIC DNA]</scope>
    <source>
        <strain evidence="3 4">CHU3</strain>
    </source>
</reference>
<sequence length="88" mass="8690">MNKQLLLCSVLLAALGLTACGSGGGDDAPPPVIQPPEPVTEVPSSAGASADAYRSYAAGLTATEVAEPLGLDKVAEAPVSETAEPAEL</sequence>
<dbReference type="Proteomes" id="UP001209701">
    <property type="component" value="Unassembled WGS sequence"/>
</dbReference>
<evidence type="ECO:0000256" key="1">
    <source>
        <dbReference type="SAM" id="MobiDB-lite"/>
    </source>
</evidence>
<dbReference type="PROSITE" id="PS51257">
    <property type="entry name" value="PROKAR_LIPOPROTEIN"/>
    <property type="match status" value="1"/>
</dbReference>
<organism evidence="3 4">
    <name type="scientific">Roseateles oligotrophus</name>
    <dbReference type="NCBI Taxonomy" id="1769250"/>
    <lineage>
        <taxon>Bacteria</taxon>
        <taxon>Pseudomonadati</taxon>
        <taxon>Pseudomonadota</taxon>
        <taxon>Betaproteobacteria</taxon>
        <taxon>Burkholderiales</taxon>
        <taxon>Sphaerotilaceae</taxon>
        <taxon>Roseateles</taxon>
    </lineage>
</organism>
<feature type="compositionally biased region" description="Pro residues" evidence="1">
    <location>
        <begin position="28"/>
        <end position="38"/>
    </location>
</feature>
<accession>A0ABT2YCI1</accession>
<feature type="signal peptide" evidence="2">
    <location>
        <begin position="1"/>
        <end position="19"/>
    </location>
</feature>
<feature type="chain" id="PRO_5047333144" description="Secreted protein" evidence="2">
    <location>
        <begin position="20"/>
        <end position="88"/>
    </location>
</feature>
<keyword evidence="2" id="KW-0732">Signal</keyword>
<keyword evidence="4" id="KW-1185">Reference proteome</keyword>
<comment type="caution">
    <text evidence="3">The sequence shown here is derived from an EMBL/GenBank/DDBJ whole genome shotgun (WGS) entry which is preliminary data.</text>
</comment>
<evidence type="ECO:0000313" key="3">
    <source>
        <dbReference type="EMBL" id="MCV2367735.1"/>
    </source>
</evidence>
<name>A0ABT2YCI1_9BURK</name>
<evidence type="ECO:0000313" key="4">
    <source>
        <dbReference type="Proteomes" id="UP001209701"/>
    </source>
</evidence>
<dbReference type="RefSeq" id="WP_263570362.1">
    <property type="nucleotide sequence ID" value="NZ_JAJIRN010000003.1"/>
</dbReference>
<evidence type="ECO:0000256" key="2">
    <source>
        <dbReference type="SAM" id="SignalP"/>
    </source>
</evidence>
<protein>
    <recommendedName>
        <fullName evidence="5">Secreted protein</fullName>
    </recommendedName>
</protein>
<gene>
    <name evidence="3" type="ORF">LNV07_06460</name>
</gene>
<dbReference type="EMBL" id="JAJIRN010000003">
    <property type="protein sequence ID" value="MCV2367735.1"/>
    <property type="molecule type" value="Genomic_DNA"/>
</dbReference>
<evidence type="ECO:0008006" key="5">
    <source>
        <dbReference type="Google" id="ProtNLM"/>
    </source>
</evidence>
<feature type="region of interest" description="Disordered" evidence="1">
    <location>
        <begin position="23"/>
        <end position="47"/>
    </location>
</feature>
<proteinExistence type="predicted"/>